<dbReference type="PROSITE" id="PS01124">
    <property type="entry name" value="HTH_ARAC_FAMILY_2"/>
    <property type="match status" value="1"/>
</dbReference>
<dbReference type="InterPro" id="IPR041522">
    <property type="entry name" value="CdaR_GGDEF"/>
</dbReference>
<dbReference type="STRING" id="224999.GCA_001485475_00385"/>
<dbReference type="EMBL" id="DF976999">
    <property type="protein sequence ID" value="GAQ24403.1"/>
    <property type="molecule type" value="Genomic_DNA"/>
</dbReference>
<dbReference type="InterPro" id="IPR009057">
    <property type="entry name" value="Homeodomain-like_sf"/>
</dbReference>
<sequence length="410" mass="47380">MEKDLFTEYARLGFFRDLLCNNIKYEEEILEFEKEIAADFRPNIVMVAAIDNYHLQFGNKSEIQRQNLRLAVLESLKEAVENLYTLVVPMEEDLYALLFQLNNKEETREKALDIGQNLQRYIEDETGISITIGIGLPCKNIFDLHLSYKDALRACRHKFYTGTGQAIHIANTIPFITDPNIFSIEIESQFSVKILSCDKKAAFKILDDFISSITNKTPNIDPVIVKARFNEIALIIIRAGIEAGIRSEKLGILSRRFLKRIAESDTFLELENQTKELVSQIIDEISRRRKHMNTKLFEEAIEYINDNFASNITLEDVSEHVHISPYHFSHEFKRFTSMNFIEYLTKVRINEAKKLLLTTDLSIKEVSSQVGYQDSSYFGRVFKNVEGVPPSKFKIDNQVYKEEKIKSSGK</sequence>
<organism evidence="5">
    <name type="scientific">Tepidanaerobacter syntrophicus</name>
    <dbReference type="NCBI Taxonomy" id="224999"/>
    <lineage>
        <taxon>Bacteria</taxon>
        <taxon>Bacillati</taxon>
        <taxon>Bacillota</taxon>
        <taxon>Clostridia</taxon>
        <taxon>Thermosediminibacterales</taxon>
        <taxon>Tepidanaerobacteraceae</taxon>
        <taxon>Tepidanaerobacter</taxon>
    </lineage>
</organism>
<dbReference type="SUPFAM" id="SSF46689">
    <property type="entry name" value="Homeodomain-like"/>
    <property type="match status" value="2"/>
</dbReference>
<accession>A0A0U9HJE1</accession>
<reference evidence="5" key="1">
    <citation type="journal article" date="2016" name="Genome Announc.">
        <title>Draft Genome Sequence of the Syntrophic Lactate-Degrading Bacterium Tepidanaerobacter syntrophicus JLT.</title>
        <authorList>
            <person name="Matsuura N."/>
            <person name="Ohashi A."/>
            <person name="Tourlousse D.M."/>
            <person name="Sekiguchi Y."/>
        </authorList>
    </citation>
    <scope>NUCLEOTIDE SEQUENCE [LARGE SCALE GENOMIC DNA]</scope>
    <source>
        <strain evidence="5">JL</strain>
    </source>
</reference>
<evidence type="ECO:0000256" key="3">
    <source>
        <dbReference type="ARBA" id="ARBA00023163"/>
    </source>
</evidence>
<name>A0A0U9HJE1_9FIRM</name>
<dbReference type="PANTHER" id="PTHR43280">
    <property type="entry name" value="ARAC-FAMILY TRANSCRIPTIONAL REGULATOR"/>
    <property type="match status" value="1"/>
</dbReference>
<keyword evidence="3" id="KW-0804">Transcription</keyword>
<dbReference type="Proteomes" id="UP000062160">
    <property type="component" value="Unassembled WGS sequence"/>
</dbReference>
<evidence type="ECO:0000256" key="2">
    <source>
        <dbReference type="ARBA" id="ARBA00023125"/>
    </source>
</evidence>
<dbReference type="PROSITE" id="PS00041">
    <property type="entry name" value="HTH_ARAC_FAMILY_1"/>
    <property type="match status" value="1"/>
</dbReference>
<dbReference type="PRINTS" id="PR00032">
    <property type="entry name" value="HTHARAC"/>
</dbReference>
<evidence type="ECO:0000313" key="6">
    <source>
        <dbReference type="Proteomes" id="UP000062160"/>
    </source>
</evidence>
<dbReference type="Pfam" id="PF12833">
    <property type="entry name" value="HTH_18"/>
    <property type="match status" value="1"/>
</dbReference>
<evidence type="ECO:0000256" key="1">
    <source>
        <dbReference type="ARBA" id="ARBA00023015"/>
    </source>
</evidence>
<dbReference type="AlphaFoldDB" id="A0A0U9HJE1"/>
<proteinExistence type="predicted"/>
<dbReference type="GO" id="GO:0003700">
    <property type="term" value="F:DNA-binding transcription factor activity"/>
    <property type="evidence" value="ECO:0007669"/>
    <property type="project" value="InterPro"/>
</dbReference>
<feature type="domain" description="HTH araC/xylS-type" evidence="4">
    <location>
        <begin position="298"/>
        <end position="396"/>
    </location>
</feature>
<dbReference type="RefSeq" id="WP_059031473.1">
    <property type="nucleotide sequence ID" value="NZ_DF976999.1"/>
</dbReference>
<dbReference type="PANTHER" id="PTHR43280:SF28">
    <property type="entry name" value="HTH-TYPE TRANSCRIPTIONAL ACTIVATOR RHAS"/>
    <property type="match status" value="1"/>
</dbReference>
<dbReference type="GO" id="GO:0043565">
    <property type="term" value="F:sequence-specific DNA binding"/>
    <property type="evidence" value="ECO:0007669"/>
    <property type="project" value="InterPro"/>
</dbReference>
<evidence type="ECO:0000259" key="4">
    <source>
        <dbReference type="PROSITE" id="PS01124"/>
    </source>
</evidence>
<dbReference type="InterPro" id="IPR020449">
    <property type="entry name" value="Tscrpt_reg_AraC-type_HTH"/>
</dbReference>
<evidence type="ECO:0000313" key="5">
    <source>
        <dbReference type="EMBL" id="GAQ24403.1"/>
    </source>
</evidence>
<dbReference type="InterPro" id="IPR018060">
    <property type="entry name" value="HTH_AraC"/>
</dbReference>
<dbReference type="Gene3D" id="1.10.10.60">
    <property type="entry name" value="Homeodomain-like"/>
    <property type="match status" value="2"/>
</dbReference>
<keyword evidence="1" id="KW-0805">Transcription regulation</keyword>
<gene>
    <name evidence="5" type="ORF">TSYNT_5230</name>
</gene>
<keyword evidence="6" id="KW-1185">Reference proteome</keyword>
<dbReference type="Pfam" id="PF17853">
    <property type="entry name" value="GGDEF_2"/>
    <property type="match status" value="1"/>
</dbReference>
<keyword evidence="2" id="KW-0238">DNA-binding</keyword>
<dbReference type="InterPro" id="IPR018062">
    <property type="entry name" value="HTH_AraC-typ_CS"/>
</dbReference>
<dbReference type="SMART" id="SM00342">
    <property type="entry name" value="HTH_ARAC"/>
    <property type="match status" value="1"/>
</dbReference>
<protein>
    <submittedName>
        <fullName evidence="5">Two-component system, response regulator YesN</fullName>
    </submittedName>
</protein>